<name>A0A0A9CHH5_ARUDO</name>
<reference evidence="1" key="1">
    <citation type="submission" date="2014-09" db="EMBL/GenBank/DDBJ databases">
        <authorList>
            <person name="Magalhaes I.L.F."/>
            <person name="Oliveira U."/>
            <person name="Santos F.R."/>
            <person name="Vidigal T.H.D.A."/>
            <person name="Brescovit A.D."/>
            <person name="Santos A.J."/>
        </authorList>
    </citation>
    <scope>NUCLEOTIDE SEQUENCE</scope>
    <source>
        <tissue evidence="1">Shoot tissue taken approximately 20 cm above the soil surface</tissue>
    </source>
</reference>
<sequence>MTLPLGWSMAVIHQL</sequence>
<organism evidence="1">
    <name type="scientific">Arundo donax</name>
    <name type="common">Giant reed</name>
    <name type="synonym">Donax arundinaceus</name>
    <dbReference type="NCBI Taxonomy" id="35708"/>
    <lineage>
        <taxon>Eukaryota</taxon>
        <taxon>Viridiplantae</taxon>
        <taxon>Streptophyta</taxon>
        <taxon>Embryophyta</taxon>
        <taxon>Tracheophyta</taxon>
        <taxon>Spermatophyta</taxon>
        <taxon>Magnoliopsida</taxon>
        <taxon>Liliopsida</taxon>
        <taxon>Poales</taxon>
        <taxon>Poaceae</taxon>
        <taxon>PACMAD clade</taxon>
        <taxon>Arundinoideae</taxon>
        <taxon>Arundineae</taxon>
        <taxon>Arundo</taxon>
    </lineage>
</organism>
<proteinExistence type="predicted"/>
<protein>
    <submittedName>
        <fullName evidence="1">Uncharacterized protein</fullName>
    </submittedName>
</protein>
<accession>A0A0A9CHH5</accession>
<evidence type="ECO:0000313" key="1">
    <source>
        <dbReference type="EMBL" id="JAD72840.1"/>
    </source>
</evidence>
<reference evidence="1" key="2">
    <citation type="journal article" date="2015" name="Data Brief">
        <title>Shoot transcriptome of the giant reed, Arundo donax.</title>
        <authorList>
            <person name="Barrero R.A."/>
            <person name="Guerrero F.D."/>
            <person name="Moolhuijzen P."/>
            <person name="Goolsby J.A."/>
            <person name="Tidwell J."/>
            <person name="Bellgard S.E."/>
            <person name="Bellgard M.I."/>
        </authorList>
    </citation>
    <scope>NUCLEOTIDE SEQUENCE</scope>
    <source>
        <tissue evidence="1">Shoot tissue taken approximately 20 cm above the soil surface</tissue>
    </source>
</reference>
<dbReference type="EMBL" id="GBRH01225055">
    <property type="protein sequence ID" value="JAD72840.1"/>
    <property type="molecule type" value="Transcribed_RNA"/>
</dbReference>